<organism evidence="2 3">
    <name type="scientific">Xylaria arbuscula</name>
    <dbReference type="NCBI Taxonomy" id="114810"/>
    <lineage>
        <taxon>Eukaryota</taxon>
        <taxon>Fungi</taxon>
        <taxon>Dikarya</taxon>
        <taxon>Ascomycota</taxon>
        <taxon>Pezizomycotina</taxon>
        <taxon>Sordariomycetes</taxon>
        <taxon>Xylariomycetidae</taxon>
        <taxon>Xylariales</taxon>
        <taxon>Xylariaceae</taxon>
        <taxon>Xylaria</taxon>
    </lineage>
</organism>
<accession>A0A9W8THF2</accession>
<proteinExistence type="predicted"/>
<gene>
    <name evidence="2" type="ORF">NPX13_g10999</name>
</gene>
<comment type="caution">
    <text evidence="2">The sequence shown here is derived from an EMBL/GenBank/DDBJ whole genome shotgun (WGS) entry which is preliminary data.</text>
</comment>
<protein>
    <recommendedName>
        <fullName evidence="4">Transcription factor domain-containing protein</fullName>
    </recommendedName>
</protein>
<evidence type="ECO:0000313" key="3">
    <source>
        <dbReference type="Proteomes" id="UP001148614"/>
    </source>
</evidence>
<dbReference type="CDD" id="cd12148">
    <property type="entry name" value="fungal_TF_MHR"/>
    <property type="match status" value="1"/>
</dbReference>
<evidence type="ECO:0000256" key="1">
    <source>
        <dbReference type="SAM" id="MobiDB-lite"/>
    </source>
</evidence>
<dbReference type="EMBL" id="JANPWZ010003381">
    <property type="protein sequence ID" value="KAJ3552937.1"/>
    <property type="molecule type" value="Genomic_DNA"/>
</dbReference>
<evidence type="ECO:0000313" key="2">
    <source>
        <dbReference type="EMBL" id="KAJ3552937.1"/>
    </source>
</evidence>
<feature type="compositionally biased region" description="Low complexity" evidence="1">
    <location>
        <begin position="229"/>
        <end position="239"/>
    </location>
</feature>
<feature type="region of interest" description="Disordered" evidence="1">
    <location>
        <begin position="219"/>
        <end position="246"/>
    </location>
</feature>
<keyword evidence="3" id="KW-1185">Reference proteome</keyword>
<dbReference type="AlphaFoldDB" id="A0A9W8THF2"/>
<name>A0A9W8THF2_9PEZI</name>
<reference evidence="2" key="1">
    <citation type="submission" date="2022-07" db="EMBL/GenBank/DDBJ databases">
        <title>Genome Sequence of Xylaria arbuscula.</title>
        <authorList>
            <person name="Buettner E."/>
        </authorList>
    </citation>
    <scope>NUCLEOTIDE SEQUENCE</scope>
    <source>
        <strain evidence="2">VT107</strain>
    </source>
</reference>
<feature type="region of interest" description="Disordered" evidence="1">
    <location>
        <begin position="323"/>
        <end position="346"/>
    </location>
</feature>
<sequence length="346" mass="38174">MAVAAVGSQYAHATMGNEIQEEFYSIAKTHSDFVITRRPLEGVKVCTLLCMYNVFAKATVSLAYADAGLGMCDRFGLHCQRCQLAGIEDSVWVDYRKTWRTLIFLSTWLSATLGYRTGNDQVFRRIIALSELHIENQADVSEAVQTEMAKIAVLKARILHMDLSFQYLAPGSLNSMTRDLQACASDPVASRFLDNAQGIYGSVLEHIDKYTEALEISNDQPTAGGHFSDGGNTTTTTGDSDLDGIPASYERSAKELICELLEMLCRPFRHPSQRDGTKESLAATHQDSSQYEHPVLMERIEWDFEDSSPFRSTSAEVLGIGGVDIAVPDPGEASTHDTYLEPEPLP</sequence>
<evidence type="ECO:0008006" key="4">
    <source>
        <dbReference type="Google" id="ProtNLM"/>
    </source>
</evidence>
<dbReference type="VEuPathDB" id="FungiDB:F4678DRAFT_440212"/>
<dbReference type="Proteomes" id="UP001148614">
    <property type="component" value="Unassembled WGS sequence"/>
</dbReference>